<keyword evidence="5" id="KW-1185">Reference proteome</keyword>
<organism evidence="4 5">
    <name type="scientific">Leifsonia kafniensis</name>
    <dbReference type="NCBI Taxonomy" id="475957"/>
    <lineage>
        <taxon>Bacteria</taxon>
        <taxon>Bacillati</taxon>
        <taxon>Actinomycetota</taxon>
        <taxon>Actinomycetes</taxon>
        <taxon>Micrococcales</taxon>
        <taxon>Microbacteriaceae</taxon>
        <taxon>Leifsonia</taxon>
    </lineage>
</organism>
<keyword evidence="2" id="KW-0812">Transmembrane</keyword>
<feature type="signal peptide" evidence="3">
    <location>
        <begin position="1"/>
        <end position="33"/>
    </location>
</feature>
<sequence length="272" mass="27218">MSGSVTTRTLSTFLALGAAAALALGGAVAPASAASDQILVSADGVHWSKSLGTDLFADAGLLIPKGSQSATLWVKNPTAKSAEVRLSARDVLFSSSDFATNVTIGAWNSVDDTTLSTPGDKVSKCEVLVDSQPLAAGGILKAVVTLTMADVSDRIAQDAGVSLNVMVAMRDKAAGPFPESACDDSGVIVGPDPDPKPKPTPTPTTMPTATATPTATPTTPSGTVTGSGTGTAKPLAQTGADAASPALVVVGLVGGGILFFLIGRRRRKTDVS</sequence>
<protein>
    <recommendedName>
        <fullName evidence="6">LPXTG cell wall anchor domain-containing protein</fullName>
    </recommendedName>
</protein>
<dbReference type="Proteomes" id="UP001501803">
    <property type="component" value="Unassembled WGS sequence"/>
</dbReference>
<feature type="region of interest" description="Disordered" evidence="1">
    <location>
        <begin position="176"/>
        <end position="232"/>
    </location>
</feature>
<feature type="transmembrane region" description="Helical" evidence="2">
    <location>
        <begin position="242"/>
        <end position="262"/>
    </location>
</feature>
<comment type="caution">
    <text evidence="4">The sequence shown here is derived from an EMBL/GenBank/DDBJ whole genome shotgun (WGS) entry which is preliminary data.</text>
</comment>
<dbReference type="RefSeq" id="WP_345066996.1">
    <property type="nucleotide sequence ID" value="NZ_BAABCN010000007.1"/>
</dbReference>
<keyword evidence="2" id="KW-0472">Membrane</keyword>
<evidence type="ECO:0000256" key="3">
    <source>
        <dbReference type="SAM" id="SignalP"/>
    </source>
</evidence>
<evidence type="ECO:0008006" key="6">
    <source>
        <dbReference type="Google" id="ProtNLM"/>
    </source>
</evidence>
<feature type="chain" id="PRO_5046296471" description="LPXTG cell wall anchor domain-containing protein" evidence="3">
    <location>
        <begin position="34"/>
        <end position="272"/>
    </location>
</feature>
<proteinExistence type="predicted"/>
<dbReference type="NCBIfam" id="TIGR01167">
    <property type="entry name" value="LPXTG_anchor"/>
    <property type="match status" value="1"/>
</dbReference>
<name>A0ABP7KLW2_9MICO</name>
<evidence type="ECO:0000256" key="2">
    <source>
        <dbReference type="SAM" id="Phobius"/>
    </source>
</evidence>
<evidence type="ECO:0000313" key="5">
    <source>
        <dbReference type="Proteomes" id="UP001501803"/>
    </source>
</evidence>
<keyword evidence="3" id="KW-0732">Signal</keyword>
<evidence type="ECO:0000256" key="1">
    <source>
        <dbReference type="SAM" id="MobiDB-lite"/>
    </source>
</evidence>
<reference evidence="5" key="1">
    <citation type="journal article" date="2019" name="Int. J. Syst. Evol. Microbiol.">
        <title>The Global Catalogue of Microorganisms (GCM) 10K type strain sequencing project: providing services to taxonomists for standard genome sequencing and annotation.</title>
        <authorList>
            <consortium name="The Broad Institute Genomics Platform"/>
            <consortium name="The Broad Institute Genome Sequencing Center for Infectious Disease"/>
            <person name="Wu L."/>
            <person name="Ma J."/>
        </authorList>
    </citation>
    <scope>NUCLEOTIDE SEQUENCE [LARGE SCALE GENOMIC DNA]</scope>
    <source>
        <strain evidence="5">JCM 17021</strain>
    </source>
</reference>
<dbReference type="EMBL" id="BAABCN010000007">
    <property type="protein sequence ID" value="GAA3881501.1"/>
    <property type="molecule type" value="Genomic_DNA"/>
</dbReference>
<evidence type="ECO:0000313" key="4">
    <source>
        <dbReference type="EMBL" id="GAA3881501.1"/>
    </source>
</evidence>
<gene>
    <name evidence="4" type="ORF">GCM10022381_24700</name>
</gene>
<feature type="compositionally biased region" description="Low complexity" evidence="1">
    <location>
        <begin position="205"/>
        <end position="232"/>
    </location>
</feature>
<accession>A0ABP7KLW2</accession>
<keyword evidence="2" id="KW-1133">Transmembrane helix</keyword>